<gene>
    <name evidence="2" type="ORF">KK137_11640</name>
</gene>
<evidence type="ECO:0000313" key="3">
    <source>
        <dbReference type="Proteomes" id="UP000811255"/>
    </source>
</evidence>
<dbReference type="RefSeq" id="WP_214536585.1">
    <property type="nucleotide sequence ID" value="NZ_JAHFVK010000002.1"/>
</dbReference>
<reference evidence="2 3" key="1">
    <citation type="submission" date="2021-05" db="EMBL/GenBank/DDBJ databases">
        <title>Croceibacterium sp. LX-88 genome sequence.</title>
        <authorList>
            <person name="Luo X."/>
        </authorList>
    </citation>
    <scope>NUCLEOTIDE SEQUENCE [LARGE SCALE GENOMIC DNA]</scope>
    <source>
        <strain evidence="2 3">LX-88</strain>
    </source>
</reference>
<dbReference type="InterPro" id="IPR023214">
    <property type="entry name" value="HAD_sf"/>
</dbReference>
<name>A0ABS5W5F5_9SPHN</name>
<proteinExistence type="predicted"/>
<dbReference type="EMBL" id="JAHFVK010000002">
    <property type="protein sequence ID" value="MBT2134987.1"/>
    <property type="molecule type" value="Genomic_DNA"/>
</dbReference>
<organism evidence="2 3">
    <name type="scientific">Croceibacterium selenioxidans</name>
    <dbReference type="NCBI Taxonomy" id="2838833"/>
    <lineage>
        <taxon>Bacteria</taxon>
        <taxon>Pseudomonadati</taxon>
        <taxon>Pseudomonadota</taxon>
        <taxon>Alphaproteobacteria</taxon>
        <taxon>Sphingomonadales</taxon>
        <taxon>Erythrobacteraceae</taxon>
        <taxon>Croceibacterium</taxon>
    </lineage>
</organism>
<feature type="compositionally biased region" description="Basic and acidic residues" evidence="1">
    <location>
        <begin position="1"/>
        <end position="14"/>
    </location>
</feature>
<sequence length="240" mass="25391">MVAAGEKNDRREEPAAEAPADAPAPHLTLVDPAAFTPRSTSPGSAPPMTGEGWRSFVDFALEKGRALTGGEPVPSALLMPGVALGRPERVPCKNLTPGVIVDLDLGDAVFSPKDDTQSTWGLADSLARLRAAGVVVMWVSGADANSVAEIGAALRTSGLDPAGKDPLLLVRNPDERKQVMRTEANQVSCVIAIAGDRRGDFDELFDYLRNPDFALELDALLGDGWFIVPPPLSKAWTPTN</sequence>
<dbReference type="Proteomes" id="UP000811255">
    <property type="component" value="Unassembled WGS sequence"/>
</dbReference>
<evidence type="ECO:0000256" key="1">
    <source>
        <dbReference type="SAM" id="MobiDB-lite"/>
    </source>
</evidence>
<protein>
    <submittedName>
        <fullName evidence="2">Uncharacterized protein</fullName>
    </submittedName>
</protein>
<feature type="compositionally biased region" description="Low complexity" evidence="1">
    <location>
        <begin position="16"/>
        <end position="25"/>
    </location>
</feature>
<evidence type="ECO:0000313" key="2">
    <source>
        <dbReference type="EMBL" id="MBT2134987.1"/>
    </source>
</evidence>
<dbReference type="Gene3D" id="3.40.50.1000">
    <property type="entry name" value="HAD superfamily/HAD-like"/>
    <property type="match status" value="1"/>
</dbReference>
<keyword evidence="3" id="KW-1185">Reference proteome</keyword>
<feature type="region of interest" description="Disordered" evidence="1">
    <location>
        <begin position="1"/>
        <end position="27"/>
    </location>
</feature>
<accession>A0ABS5W5F5</accession>
<comment type="caution">
    <text evidence="2">The sequence shown here is derived from an EMBL/GenBank/DDBJ whole genome shotgun (WGS) entry which is preliminary data.</text>
</comment>